<dbReference type="EMBL" id="RDQH01000339">
    <property type="protein sequence ID" value="RXH79000.1"/>
    <property type="molecule type" value="Genomic_DNA"/>
</dbReference>
<evidence type="ECO:0000313" key="2">
    <source>
        <dbReference type="EMBL" id="RXH79000.1"/>
    </source>
</evidence>
<feature type="compositionally biased region" description="Polar residues" evidence="1">
    <location>
        <begin position="72"/>
        <end position="82"/>
    </location>
</feature>
<evidence type="ECO:0000313" key="3">
    <source>
        <dbReference type="Proteomes" id="UP000290289"/>
    </source>
</evidence>
<gene>
    <name evidence="2" type="ORF">DVH24_034207</name>
</gene>
<accession>A0A498I6X9</accession>
<organism evidence="2 3">
    <name type="scientific">Malus domestica</name>
    <name type="common">Apple</name>
    <name type="synonym">Pyrus malus</name>
    <dbReference type="NCBI Taxonomy" id="3750"/>
    <lineage>
        <taxon>Eukaryota</taxon>
        <taxon>Viridiplantae</taxon>
        <taxon>Streptophyta</taxon>
        <taxon>Embryophyta</taxon>
        <taxon>Tracheophyta</taxon>
        <taxon>Spermatophyta</taxon>
        <taxon>Magnoliopsida</taxon>
        <taxon>eudicotyledons</taxon>
        <taxon>Gunneridae</taxon>
        <taxon>Pentapetalae</taxon>
        <taxon>rosids</taxon>
        <taxon>fabids</taxon>
        <taxon>Rosales</taxon>
        <taxon>Rosaceae</taxon>
        <taxon>Amygdaloideae</taxon>
        <taxon>Maleae</taxon>
        <taxon>Malus</taxon>
    </lineage>
</organism>
<feature type="region of interest" description="Disordered" evidence="1">
    <location>
        <begin position="72"/>
        <end position="97"/>
    </location>
</feature>
<keyword evidence="3" id="KW-1185">Reference proteome</keyword>
<sequence>MAIEEEKQAATKPFDELGVFHGCIALNPSGQRVETGQVTGRQVIKFWTKRVARMDDDEENTEAMEMSTFNLTNMQGTTSEPSPSKRKAKGYSVCIEK</sequence>
<evidence type="ECO:0000256" key="1">
    <source>
        <dbReference type="SAM" id="MobiDB-lite"/>
    </source>
</evidence>
<protein>
    <submittedName>
        <fullName evidence="2">Uncharacterized protein</fullName>
    </submittedName>
</protein>
<proteinExistence type="predicted"/>
<reference evidence="2 3" key="1">
    <citation type="submission" date="2018-10" db="EMBL/GenBank/DDBJ databases">
        <title>A high-quality apple genome assembly.</title>
        <authorList>
            <person name="Hu J."/>
        </authorList>
    </citation>
    <scope>NUCLEOTIDE SEQUENCE [LARGE SCALE GENOMIC DNA]</scope>
    <source>
        <strain evidence="3">cv. HFTH1</strain>
        <tissue evidence="2">Young leaf</tissue>
    </source>
</reference>
<comment type="caution">
    <text evidence="2">The sequence shown here is derived from an EMBL/GenBank/DDBJ whole genome shotgun (WGS) entry which is preliminary data.</text>
</comment>
<dbReference type="AlphaFoldDB" id="A0A498I6X9"/>
<name>A0A498I6X9_MALDO</name>
<dbReference type="Proteomes" id="UP000290289">
    <property type="component" value="Chromosome 13"/>
</dbReference>